<keyword evidence="5" id="KW-1185">Reference proteome</keyword>
<feature type="compositionally biased region" description="Polar residues" evidence="1">
    <location>
        <begin position="334"/>
        <end position="354"/>
    </location>
</feature>
<dbReference type="Gene3D" id="2.30.130.30">
    <property type="entry name" value="Hypothetical protein"/>
    <property type="match status" value="1"/>
</dbReference>
<evidence type="ECO:0000313" key="4">
    <source>
        <dbReference type="EMBL" id="RXI09547.1"/>
    </source>
</evidence>
<feature type="compositionally biased region" description="Pro residues" evidence="1">
    <location>
        <begin position="441"/>
        <end position="472"/>
    </location>
</feature>
<feature type="region of interest" description="Disordered" evidence="1">
    <location>
        <begin position="325"/>
        <end position="381"/>
    </location>
</feature>
<proteinExistence type="predicted"/>
<gene>
    <name evidence="4" type="ORF">DVH24_005500</name>
    <name evidence="3" type="ORF">DVH24_036812</name>
</gene>
<dbReference type="FunFam" id="2.30.130.30:FF:000002">
    <property type="entry name" value="Activating signal cointegrator 1"/>
    <property type="match status" value="1"/>
</dbReference>
<feature type="region of interest" description="Disordered" evidence="1">
    <location>
        <begin position="414"/>
        <end position="475"/>
    </location>
</feature>
<dbReference type="EMBL" id="RDQH01000317">
    <property type="protein sequence ID" value="RXI09547.1"/>
    <property type="molecule type" value="Genomic_DNA"/>
</dbReference>
<feature type="compositionally biased region" description="Polar residues" evidence="1">
    <location>
        <begin position="421"/>
        <end position="430"/>
    </location>
</feature>
<sequence length="503" mass="54953">MSLQAFRRQTAHSQVRQRFFFSFKSWLTHRVCNTGHGGDTATAYFKEDTMSLGSMSSLSCLRQGCDRGFVDLFEEEEEEAAMASLMCWRGGGGGGGHASSGNYRNPCLTMHQPWASLLVYGIKRVEGRSWPSPIRGRLWIHAAGKVPDEATIKAMEEFYREIYAVDGITDLKFPEHYPVSRLLGCVEVVGCLRREELASWQMVRLEALTDMCWLCEQPQKLLVPFEMRGYQGVYNLEKKIYEGAIRGLSPVNSPLPVKFPLPNPQDPFSLKPGSISVHVPVSRTSEVEISSSLTAAIAGARAAATQFSKKVQDAQTSVTTLPLKGQSVEEDTMPSANLNETSNKGALTSNNKEQISPIKHKGVGSHSQPYSGGLRPQPGAPSKLPLCPISFVVDLRRLLLYSVTVAASSFRQTASSSSYSLADTDTNVFTPPSLSDSLSPQPSPPPSPPFSSPPPPSSLPSPPPSRASPPPLSSYKERFITKGSMRLSLRLIEYTETGLSVHA</sequence>
<dbReference type="InterPro" id="IPR007374">
    <property type="entry name" value="ASCH_domain"/>
</dbReference>
<dbReference type="CDD" id="cd06554">
    <property type="entry name" value="ASCH_ASC-1_like"/>
    <property type="match status" value="1"/>
</dbReference>
<name>A0A498ILZ7_MALDO</name>
<dbReference type="SUPFAM" id="SSF88697">
    <property type="entry name" value="PUA domain-like"/>
    <property type="match status" value="1"/>
</dbReference>
<organism evidence="3 5">
    <name type="scientific">Malus domestica</name>
    <name type="common">Apple</name>
    <name type="synonym">Pyrus malus</name>
    <dbReference type="NCBI Taxonomy" id="3750"/>
    <lineage>
        <taxon>Eukaryota</taxon>
        <taxon>Viridiplantae</taxon>
        <taxon>Streptophyta</taxon>
        <taxon>Embryophyta</taxon>
        <taxon>Tracheophyta</taxon>
        <taxon>Spermatophyta</taxon>
        <taxon>Magnoliopsida</taxon>
        <taxon>eudicotyledons</taxon>
        <taxon>Gunneridae</taxon>
        <taxon>Pentapetalae</taxon>
        <taxon>rosids</taxon>
        <taxon>fabids</taxon>
        <taxon>Rosales</taxon>
        <taxon>Rosaceae</taxon>
        <taxon>Amygdaloideae</taxon>
        <taxon>Maleae</taxon>
        <taxon>Malus</taxon>
    </lineage>
</organism>
<dbReference type="PANTHER" id="PTHR12963:SF0">
    <property type="entry name" value="EXPRESSED PROTEIN"/>
    <property type="match status" value="1"/>
</dbReference>
<accession>A0A498ILZ7</accession>
<comment type="caution">
    <text evidence="3">The sequence shown here is derived from an EMBL/GenBank/DDBJ whole genome shotgun (WGS) entry which is preliminary data.</text>
</comment>
<protein>
    <recommendedName>
        <fullName evidence="2">ASCH domain-containing protein</fullName>
    </recommendedName>
</protein>
<feature type="compositionally biased region" description="Low complexity" evidence="1">
    <location>
        <begin position="431"/>
        <end position="440"/>
    </location>
</feature>
<reference evidence="3 5" key="1">
    <citation type="submission" date="2018-10" db="EMBL/GenBank/DDBJ databases">
        <title>A high-quality apple genome assembly.</title>
        <authorList>
            <person name="Hu J."/>
        </authorList>
    </citation>
    <scope>NUCLEOTIDE SEQUENCE [LARGE SCALE GENOMIC DNA]</scope>
    <source>
        <strain evidence="5">cv. HFTH1</strain>
        <tissue evidence="3">Young leaf</tissue>
    </source>
</reference>
<dbReference type="AlphaFoldDB" id="A0A498ILZ7"/>
<evidence type="ECO:0000259" key="2">
    <source>
        <dbReference type="SMART" id="SM01022"/>
    </source>
</evidence>
<dbReference type="EMBL" id="RDQH01000338">
    <property type="protein sequence ID" value="RXH82471.1"/>
    <property type="molecule type" value="Genomic_DNA"/>
</dbReference>
<dbReference type="Pfam" id="PF04266">
    <property type="entry name" value="ASCH"/>
    <property type="match status" value="1"/>
</dbReference>
<dbReference type="STRING" id="3750.A0A498ILZ7"/>
<evidence type="ECO:0000313" key="3">
    <source>
        <dbReference type="EMBL" id="RXH82471.1"/>
    </source>
</evidence>
<dbReference type="PANTHER" id="PTHR12963">
    <property type="entry name" value="THYROID RECEPTOR INTERACTING PROTEIN RELATED"/>
    <property type="match status" value="1"/>
</dbReference>
<dbReference type="InterPro" id="IPR039128">
    <property type="entry name" value="TRIP4-like"/>
</dbReference>
<dbReference type="Proteomes" id="UP000290289">
    <property type="component" value="Chromosome 12"/>
</dbReference>
<feature type="domain" description="ASCH" evidence="2">
    <location>
        <begin position="108"/>
        <end position="209"/>
    </location>
</feature>
<evidence type="ECO:0000313" key="5">
    <source>
        <dbReference type="Proteomes" id="UP000290289"/>
    </source>
</evidence>
<dbReference type="SMART" id="SM01022">
    <property type="entry name" value="ASCH"/>
    <property type="match status" value="1"/>
</dbReference>
<evidence type="ECO:0000256" key="1">
    <source>
        <dbReference type="SAM" id="MobiDB-lite"/>
    </source>
</evidence>
<dbReference type="InterPro" id="IPR015947">
    <property type="entry name" value="PUA-like_sf"/>
</dbReference>